<gene>
    <name evidence="1" type="ORF">PENTCL1PPCAC_2861</name>
</gene>
<organism evidence="1 2">
    <name type="scientific">Pristionchus entomophagus</name>
    <dbReference type="NCBI Taxonomy" id="358040"/>
    <lineage>
        <taxon>Eukaryota</taxon>
        <taxon>Metazoa</taxon>
        <taxon>Ecdysozoa</taxon>
        <taxon>Nematoda</taxon>
        <taxon>Chromadorea</taxon>
        <taxon>Rhabditida</taxon>
        <taxon>Rhabditina</taxon>
        <taxon>Diplogasteromorpha</taxon>
        <taxon>Diplogasteroidea</taxon>
        <taxon>Neodiplogasteridae</taxon>
        <taxon>Pristionchus</taxon>
    </lineage>
</organism>
<protein>
    <recommendedName>
        <fullName evidence="3">Ribosomal protein</fullName>
    </recommendedName>
</protein>
<dbReference type="Proteomes" id="UP001432027">
    <property type="component" value="Unassembled WGS sequence"/>
</dbReference>
<proteinExistence type="predicted"/>
<dbReference type="AlphaFoldDB" id="A0AAV5SBM9"/>
<sequence length="121" mass="13397">MEYGMLQYLKLARVPIDEDIDWLDVTMSDSISGEEIEPVEELPDVDLDVDGGENSLDHLVQCLGHVSEDEGLTFLIIGCGVPEDVEKFDDIARTGPSHRSQNDHLVTAHRVLRPGLLDGDL</sequence>
<comment type="caution">
    <text evidence="1">The sequence shown here is derived from an EMBL/GenBank/DDBJ whole genome shotgun (WGS) entry which is preliminary data.</text>
</comment>
<keyword evidence="2" id="KW-1185">Reference proteome</keyword>
<dbReference type="EMBL" id="BTSX01000001">
    <property type="protein sequence ID" value="GMS80686.1"/>
    <property type="molecule type" value="Genomic_DNA"/>
</dbReference>
<evidence type="ECO:0000313" key="1">
    <source>
        <dbReference type="EMBL" id="GMS80686.1"/>
    </source>
</evidence>
<evidence type="ECO:0008006" key="3">
    <source>
        <dbReference type="Google" id="ProtNLM"/>
    </source>
</evidence>
<accession>A0AAV5SBM9</accession>
<name>A0AAV5SBM9_9BILA</name>
<evidence type="ECO:0000313" key="2">
    <source>
        <dbReference type="Proteomes" id="UP001432027"/>
    </source>
</evidence>
<reference evidence="1" key="1">
    <citation type="submission" date="2023-10" db="EMBL/GenBank/DDBJ databases">
        <title>Genome assembly of Pristionchus species.</title>
        <authorList>
            <person name="Yoshida K."/>
            <person name="Sommer R.J."/>
        </authorList>
    </citation>
    <scope>NUCLEOTIDE SEQUENCE</scope>
    <source>
        <strain evidence="1">RS0144</strain>
    </source>
</reference>